<sequence>MGEGGWVWGEHAANDFFTFFSSSSMQRIWKAPLESSLPTLLSLQSFFNCVSRAEMWALVASCAGLAACLAPRGPSSSGGSCFTRFRRSMSAYALAIAVCVRLRRRTVRVRDGHVTADVPRDRPISAYAWLFHPLPDPRYRVTGKKGVWGEAYRTIRSCIDRQYDGTFVGMDCRSKVSVTITFNRFQ</sequence>
<proteinExistence type="predicted"/>
<evidence type="ECO:0000313" key="1">
    <source>
        <dbReference type="EMBL" id="GIY16026.1"/>
    </source>
</evidence>
<dbReference type="AlphaFoldDB" id="A0AAV4R5W9"/>
<accession>A0AAV4R5W9</accession>
<comment type="caution">
    <text evidence="1">The sequence shown here is derived from an EMBL/GenBank/DDBJ whole genome shotgun (WGS) entry which is preliminary data.</text>
</comment>
<gene>
    <name evidence="1" type="ORF">CDAR_187841</name>
</gene>
<organism evidence="1 2">
    <name type="scientific">Caerostris darwini</name>
    <dbReference type="NCBI Taxonomy" id="1538125"/>
    <lineage>
        <taxon>Eukaryota</taxon>
        <taxon>Metazoa</taxon>
        <taxon>Ecdysozoa</taxon>
        <taxon>Arthropoda</taxon>
        <taxon>Chelicerata</taxon>
        <taxon>Arachnida</taxon>
        <taxon>Araneae</taxon>
        <taxon>Araneomorphae</taxon>
        <taxon>Entelegynae</taxon>
        <taxon>Araneoidea</taxon>
        <taxon>Araneidae</taxon>
        <taxon>Caerostris</taxon>
    </lineage>
</organism>
<reference evidence="1 2" key="1">
    <citation type="submission" date="2021-06" db="EMBL/GenBank/DDBJ databases">
        <title>Caerostris darwini draft genome.</title>
        <authorList>
            <person name="Kono N."/>
            <person name="Arakawa K."/>
        </authorList>
    </citation>
    <scope>NUCLEOTIDE SEQUENCE [LARGE SCALE GENOMIC DNA]</scope>
</reference>
<protein>
    <submittedName>
        <fullName evidence="1">Uncharacterized protein</fullName>
    </submittedName>
</protein>
<keyword evidence="2" id="KW-1185">Reference proteome</keyword>
<evidence type="ECO:0000313" key="2">
    <source>
        <dbReference type="Proteomes" id="UP001054837"/>
    </source>
</evidence>
<dbReference type="EMBL" id="BPLQ01005625">
    <property type="protein sequence ID" value="GIY16026.1"/>
    <property type="molecule type" value="Genomic_DNA"/>
</dbReference>
<dbReference type="Proteomes" id="UP001054837">
    <property type="component" value="Unassembled WGS sequence"/>
</dbReference>
<name>A0AAV4R5W9_9ARAC</name>